<dbReference type="HAMAP" id="MF_00687">
    <property type="entry name" value="KduI"/>
    <property type="match status" value="1"/>
</dbReference>
<dbReference type="KEGG" id="xyl:ET495_16860"/>
<dbReference type="InterPro" id="IPR027449">
    <property type="entry name" value="KduI_N"/>
</dbReference>
<dbReference type="GO" id="GO:0008697">
    <property type="term" value="F:4-deoxy-L-threo-5-hexosulose-uronate ketol-isomerase activity"/>
    <property type="evidence" value="ECO:0007669"/>
    <property type="project" value="UniProtKB-UniRule"/>
</dbReference>
<gene>
    <name evidence="6" type="primary">kduI</name>
    <name evidence="7" type="ORF">ET495_16860</name>
</gene>
<feature type="binding site" evidence="6">
    <location>
        <position position="245"/>
    </location>
    <ligand>
        <name>Zn(2+)</name>
        <dbReference type="ChEBI" id="CHEBI:29105"/>
    </ligand>
</feature>
<dbReference type="RefSeq" id="WP_129205734.1">
    <property type="nucleotide sequence ID" value="NZ_CP035495.1"/>
</dbReference>
<name>A0A4P6EPA9_9MICO</name>
<dbReference type="Proteomes" id="UP000291758">
    <property type="component" value="Chromosome"/>
</dbReference>
<comment type="pathway">
    <text evidence="6">Glycan metabolism; pectin degradation; 2-dehydro-3-deoxy-D-gluconate from pectin: step 4/5.</text>
</comment>
<evidence type="ECO:0000256" key="2">
    <source>
        <dbReference type="ARBA" id="ARBA00008086"/>
    </source>
</evidence>
<dbReference type="AlphaFoldDB" id="A0A4P6EPA9"/>
<dbReference type="OrthoDB" id="9770644at2"/>
<dbReference type="SUPFAM" id="SSF51182">
    <property type="entry name" value="RmlC-like cupins"/>
    <property type="match status" value="1"/>
</dbReference>
<feature type="binding site" evidence="6">
    <location>
        <position position="196"/>
    </location>
    <ligand>
        <name>Zn(2+)</name>
        <dbReference type="ChEBI" id="CHEBI:29105"/>
    </ligand>
</feature>
<sequence length="278" mass="29661">MQQRHATSPEQLLGATSQEVRDRFLVADLFVPGEVRLTGTEHDRVVVGGAVPVGEPLALPAPAELRAAFFLERRELGVVNVGGPGVVTVDGDVYDLAHGACLYVGRGAREVLFAGGSGDGAEPPAFYLFSAPAHVTCPTVLTPPGGGTVLELGDPLTSNRRSLHQIVHEGGVRSCQIVLGVTRLHPGSMWNTMPAHTHARRTECYLYFDVPDDARVLHLCGEPRETRHLVVGDREAVIAPGWSVHSGVGTAAYAFVWAMAGENQAFDDMDGFPVASLR</sequence>
<dbReference type="Pfam" id="PF04962">
    <property type="entry name" value="KduI"/>
    <property type="match status" value="1"/>
</dbReference>
<dbReference type="GO" id="GO:0008270">
    <property type="term" value="F:zinc ion binding"/>
    <property type="evidence" value="ECO:0007669"/>
    <property type="project" value="UniProtKB-UniRule"/>
</dbReference>
<evidence type="ECO:0000313" key="8">
    <source>
        <dbReference type="Proteomes" id="UP000291758"/>
    </source>
</evidence>
<dbReference type="PANTHER" id="PTHR38461:SF1">
    <property type="entry name" value="4-DEOXY-L-THREO-5-HEXOSULOSE-URONATE KETOL-ISOMERASE"/>
    <property type="match status" value="1"/>
</dbReference>
<proteinExistence type="inferred from homology"/>
<accession>A0A4P6EPA9</accession>
<comment type="function">
    <text evidence="6">Catalyzes the isomerization of 5-dehydro-4-deoxy-D-glucuronate to 3-deoxy-D-glycero-2,5-hexodiulosonate.</text>
</comment>
<dbReference type="GO" id="GO:0042840">
    <property type="term" value="P:D-glucuronate catabolic process"/>
    <property type="evidence" value="ECO:0007669"/>
    <property type="project" value="TreeGrafter"/>
</dbReference>
<reference evidence="7 8" key="1">
    <citation type="submission" date="2019-01" db="EMBL/GenBank/DDBJ databases">
        <title>Genome sequencing of strain 2JSPR-7.</title>
        <authorList>
            <person name="Heo J."/>
            <person name="Kim S.-J."/>
            <person name="Kim J.-S."/>
            <person name="Hong S.-B."/>
            <person name="Kwon S.-W."/>
        </authorList>
    </citation>
    <scope>NUCLEOTIDE SEQUENCE [LARGE SCALE GENOMIC DNA]</scope>
    <source>
        <strain evidence="7 8">2JSPR-7</strain>
    </source>
</reference>
<keyword evidence="5 6" id="KW-0413">Isomerase</keyword>
<evidence type="ECO:0000256" key="3">
    <source>
        <dbReference type="ARBA" id="ARBA00022723"/>
    </source>
</evidence>
<dbReference type="CDD" id="cd20491">
    <property type="entry name" value="cupin_KduI_C"/>
    <property type="match status" value="1"/>
</dbReference>
<dbReference type="InterPro" id="IPR014710">
    <property type="entry name" value="RmlC-like_jellyroll"/>
</dbReference>
<dbReference type="GO" id="GO:0019698">
    <property type="term" value="P:D-galacturonate catabolic process"/>
    <property type="evidence" value="ECO:0007669"/>
    <property type="project" value="TreeGrafter"/>
</dbReference>
<comment type="catalytic activity">
    <reaction evidence="1 6">
        <text>5-dehydro-4-deoxy-D-glucuronate = 3-deoxy-D-glycero-2,5-hexodiulosonate</text>
        <dbReference type="Rhea" id="RHEA:23896"/>
        <dbReference type="ChEBI" id="CHEBI:17117"/>
        <dbReference type="ChEBI" id="CHEBI:29071"/>
        <dbReference type="EC" id="5.3.1.17"/>
    </reaction>
</comment>
<dbReference type="Gene3D" id="2.60.120.520">
    <property type="entry name" value="pectin degrading enzyme 5-keto 4- deoxyuronate isomerase, domain 1"/>
    <property type="match status" value="1"/>
</dbReference>
<dbReference type="EMBL" id="CP035495">
    <property type="protein sequence ID" value="QAY64592.1"/>
    <property type="molecule type" value="Genomic_DNA"/>
</dbReference>
<dbReference type="EC" id="5.3.1.17" evidence="6"/>
<evidence type="ECO:0000313" key="7">
    <source>
        <dbReference type="EMBL" id="QAY64592.1"/>
    </source>
</evidence>
<feature type="binding site" evidence="6">
    <location>
        <position position="198"/>
    </location>
    <ligand>
        <name>Zn(2+)</name>
        <dbReference type="ChEBI" id="CHEBI:29105"/>
    </ligand>
</feature>
<evidence type="ECO:0000256" key="5">
    <source>
        <dbReference type="ARBA" id="ARBA00023235"/>
    </source>
</evidence>
<evidence type="ECO:0000256" key="6">
    <source>
        <dbReference type="HAMAP-Rule" id="MF_00687"/>
    </source>
</evidence>
<dbReference type="GO" id="GO:0045490">
    <property type="term" value="P:pectin catabolic process"/>
    <property type="evidence" value="ECO:0007669"/>
    <property type="project" value="UniProtKB-UniRule"/>
</dbReference>
<keyword evidence="3 6" id="KW-0479">Metal-binding</keyword>
<comment type="similarity">
    <text evidence="2 6">Belongs to the KduI family.</text>
</comment>
<dbReference type="InterPro" id="IPR007045">
    <property type="entry name" value="KduI"/>
</dbReference>
<dbReference type="UniPathway" id="UPA00545">
    <property type="reaction ID" value="UER00826"/>
</dbReference>
<keyword evidence="4 6" id="KW-0862">Zinc</keyword>
<protein>
    <recommendedName>
        <fullName evidence="6">4-deoxy-L-threo-5-hexosulose-uronate ketol-isomerase</fullName>
        <ecNumber evidence="6">5.3.1.17</ecNumber>
    </recommendedName>
    <alternativeName>
        <fullName evidence="6">5-keto-4-deoxyuronate isomerase</fullName>
    </alternativeName>
    <alternativeName>
        <fullName evidence="6">DKI isomerase</fullName>
    </alternativeName>
</protein>
<evidence type="ECO:0000256" key="4">
    <source>
        <dbReference type="ARBA" id="ARBA00022833"/>
    </source>
</evidence>
<keyword evidence="8" id="KW-1185">Reference proteome</keyword>
<organism evidence="7 8">
    <name type="scientific">Xylanimonas allomyrinae</name>
    <dbReference type="NCBI Taxonomy" id="2509459"/>
    <lineage>
        <taxon>Bacteria</taxon>
        <taxon>Bacillati</taxon>
        <taxon>Actinomycetota</taxon>
        <taxon>Actinomycetes</taxon>
        <taxon>Micrococcales</taxon>
        <taxon>Promicromonosporaceae</taxon>
        <taxon>Xylanimonas</taxon>
    </lineage>
</organism>
<evidence type="ECO:0000256" key="1">
    <source>
        <dbReference type="ARBA" id="ARBA00000552"/>
    </source>
</evidence>
<dbReference type="PANTHER" id="PTHR38461">
    <property type="entry name" value="4-DEOXY-L-THREO-5-HEXOSULOSE-URONATE KETOL-ISOMERASE"/>
    <property type="match status" value="1"/>
</dbReference>
<dbReference type="Gene3D" id="2.60.120.10">
    <property type="entry name" value="Jelly Rolls"/>
    <property type="match status" value="1"/>
</dbReference>
<dbReference type="InterPro" id="IPR011051">
    <property type="entry name" value="RmlC_Cupin_sf"/>
</dbReference>
<dbReference type="NCBIfam" id="NF002091">
    <property type="entry name" value="PRK00924.1"/>
    <property type="match status" value="1"/>
</dbReference>
<comment type="cofactor">
    <cofactor evidence="6">
        <name>Zn(2+)</name>
        <dbReference type="ChEBI" id="CHEBI:29105"/>
    </cofactor>
    <text evidence="6">Binds 1 zinc ion per subunit.</text>
</comment>
<feature type="binding site" evidence="6">
    <location>
        <position position="203"/>
    </location>
    <ligand>
        <name>Zn(2+)</name>
        <dbReference type="ChEBI" id="CHEBI:29105"/>
    </ligand>
</feature>
<dbReference type="InterPro" id="IPR021120">
    <property type="entry name" value="KduI/IolB_isomerase"/>
</dbReference>